<comment type="caution">
    <text evidence="3">The sequence shown here is derived from an EMBL/GenBank/DDBJ whole genome shotgun (WGS) entry which is preliminary data.</text>
</comment>
<protein>
    <submittedName>
        <fullName evidence="3">5'-nucleotidase (Lipoprotein e(P4) family)</fullName>
    </submittedName>
</protein>
<dbReference type="Gene3D" id="3.40.50.1000">
    <property type="entry name" value="HAD superfamily/HAD-like"/>
    <property type="match status" value="1"/>
</dbReference>
<dbReference type="Proteomes" id="UP000294702">
    <property type="component" value="Unassembled WGS sequence"/>
</dbReference>
<dbReference type="InterPro" id="IPR005519">
    <property type="entry name" value="Acid_phosphat_B-like"/>
</dbReference>
<dbReference type="RefSeq" id="WP_132688101.1">
    <property type="nucleotide sequence ID" value="NZ_SMFT01000001.1"/>
</dbReference>
<dbReference type="AlphaFoldDB" id="A0A4R1G4G6"/>
<dbReference type="NCBIfam" id="TIGR01533">
    <property type="entry name" value="lipo_e_P4"/>
    <property type="match status" value="1"/>
</dbReference>
<dbReference type="CDD" id="cd07534">
    <property type="entry name" value="HAD_CAP"/>
    <property type="match status" value="1"/>
</dbReference>
<dbReference type="Pfam" id="PF03767">
    <property type="entry name" value="Acid_phosphat_B"/>
    <property type="match status" value="1"/>
</dbReference>
<name>A0A4R1G4G6_9PAST</name>
<dbReference type="PANTHER" id="PTHR31284">
    <property type="entry name" value="ACID PHOSPHATASE-LIKE PROTEIN"/>
    <property type="match status" value="1"/>
</dbReference>
<evidence type="ECO:0000256" key="1">
    <source>
        <dbReference type="ARBA" id="ARBA00022729"/>
    </source>
</evidence>
<dbReference type="PROSITE" id="PS51257">
    <property type="entry name" value="PROKAR_LIPOPROTEIN"/>
    <property type="match status" value="1"/>
</dbReference>
<dbReference type="SUPFAM" id="SSF56784">
    <property type="entry name" value="HAD-like"/>
    <property type="match status" value="1"/>
</dbReference>
<organism evidence="3 4">
    <name type="scientific">Volucribacter psittacicida</name>
    <dbReference type="NCBI Taxonomy" id="203482"/>
    <lineage>
        <taxon>Bacteria</taxon>
        <taxon>Pseudomonadati</taxon>
        <taxon>Pseudomonadota</taxon>
        <taxon>Gammaproteobacteria</taxon>
        <taxon>Pasteurellales</taxon>
        <taxon>Pasteurellaceae</taxon>
        <taxon>Volucribacter</taxon>
    </lineage>
</organism>
<dbReference type="InterPro" id="IPR006423">
    <property type="entry name" value="Lipo_e_P4"/>
</dbReference>
<keyword evidence="4" id="KW-1185">Reference proteome</keyword>
<feature type="chain" id="PRO_5020941948" evidence="2">
    <location>
        <begin position="22"/>
        <end position="269"/>
    </location>
</feature>
<reference evidence="3 4" key="1">
    <citation type="submission" date="2019-03" db="EMBL/GenBank/DDBJ databases">
        <title>Genomic Encyclopedia of Type Strains, Phase IV (KMG-IV): sequencing the most valuable type-strain genomes for metagenomic binning, comparative biology and taxonomic classification.</title>
        <authorList>
            <person name="Goeker M."/>
        </authorList>
    </citation>
    <scope>NUCLEOTIDE SEQUENCE [LARGE SCALE GENOMIC DNA]</scope>
    <source>
        <strain evidence="3 4">DSM 15534</strain>
    </source>
</reference>
<dbReference type="SFLD" id="SFLDG01125">
    <property type="entry name" value="C1.1:_Acid_Phosphatase_Like"/>
    <property type="match status" value="1"/>
</dbReference>
<gene>
    <name evidence="3" type="ORF">EV694_0249</name>
</gene>
<evidence type="ECO:0000313" key="4">
    <source>
        <dbReference type="Proteomes" id="UP000294702"/>
    </source>
</evidence>
<dbReference type="SFLD" id="SFLDS00003">
    <property type="entry name" value="Haloacid_Dehalogenase"/>
    <property type="match status" value="1"/>
</dbReference>
<dbReference type="InterPro" id="IPR036412">
    <property type="entry name" value="HAD-like_sf"/>
</dbReference>
<sequence length="269" mass="30126">MKHLKQTFIVASCVALLTACANSEQRAEAQLQNQAALGIVWLQQSGEYQALAHQAFNAAKVAYDQAKVSKGKKKAVAIDLDETLIDNSPYAGWQIKNGQPFTGETWTKWVDARQSGAIPGAVEFVNYVNATGGTVFFVSNRRDDVEKAGTIDDMHRLGFSNVNEHTLYLKKDKSNKTPRFEQIEQQGYDIVLYIGDNLNDFGDATYRKSNAERRDFVQHNANLFGKKFIILPNPNYGDWEGGLDPNYFKGDSQNKLNIRHNAIKAWSGE</sequence>
<dbReference type="GO" id="GO:0009279">
    <property type="term" value="C:cell outer membrane"/>
    <property type="evidence" value="ECO:0007669"/>
    <property type="project" value="InterPro"/>
</dbReference>
<evidence type="ECO:0000313" key="3">
    <source>
        <dbReference type="EMBL" id="TCK01631.1"/>
    </source>
</evidence>
<dbReference type="OrthoDB" id="395856at2"/>
<dbReference type="PIRSF" id="PIRSF019271">
    <property type="entry name" value="Acid_Ptase_C"/>
    <property type="match status" value="1"/>
</dbReference>
<dbReference type="PANTHER" id="PTHR31284:SF10">
    <property type="entry name" value="ACID PHOSPHATASE-LIKE PROTEIN"/>
    <property type="match status" value="1"/>
</dbReference>
<accession>A0A4R1G4G6</accession>
<feature type="signal peptide" evidence="2">
    <location>
        <begin position="1"/>
        <end position="21"/>
    </location>
</feature>
<evidence type="ECO:0000256" key="2">
    <source>
        <dbReference type="SAM" id="SignalP"/>
    </source>
</evidence>
<proteinExistence type="predicted"/>
<dbReference type="EMBL" id="SMFT01000001">
    <property type="protein sequence ID" value="TCK01631.1"/>
    <property type="molecule type" value="Genomic_DNA"/>
</dbReference>
<dbReference type="InterPro" id="IPR023214">
    <property type="entry name" value="HAD_sf"/>
</dbReference>
<keyword evidence="3" id="KW-0449">Lipoprotein</keyword>
<keyword evidence="1 2" id="KW-0732">Signal</keyword>